<gene>
    <name evidence="1" type="ORF">MM171B01126_0002</name>
</gene>
<dbReference type="AlphaFoldDB" id="A0A6M3M4F2"/>
<accession>A0A6M3M4F2</accession>
<sequence length="269" mass="31212">MWAEKEHRNWLKWRLSILVIEEAWYFTGELAHFLRTKSDAEEDWRKFIYRLCLIPKNKDADALWGLSSTAVERTPLLDEVARWKDRIGDGDPSLIADELFEWLVDGEKLTDYEKDAIRVAKRRVGMGGMLGDKQQCIVTMILIAQYGIAKNVVAQAEIDGLKRWKGGKPKTVNLPWYVFDMHTAVGKMAMGILIKRKAAQFGNIDQEALSKLWFYMESGFVPKEMVSDSQAWWPAWREEELAGLPVKLWEKGMKKEIQSIVNWCLEKRS</sequence>
<protein>
    <submittedName>
        <fullName evidence="1">Uncharacterized protein</fullName>
    </submittedName>
</protein>
<name>A0A6M3M4F2_9ZZZZ</name>
<reference evidence="1" key="1">
    <citation type="submission" date="2020-03" db="EMBL/GenBank/DDBJ databases">
        <title>The deep terrestrial virosphere.</title>
        <authorList>
            <person name="Holmfeldt K."/>
            <person name="Nilsson E."/>
            <person name="Simone D."/>
            <person name="Lopez-Fernandez M."/>
            <person name="Wu X."/>
            <person name="de Brujin I."/>
            <person name="Lundin D."/>
            <person name="Andersson A."/>
            <person name="Bertilsson S."/>
            <person name="Dopson M."/>
        </authorList>
    </citation>
    <scope>NUCLEOTIDE SEQUENCE</scope>
    <source>
        <strain evidence="1">MM171B01126</strain>
    </source>
</reference>
<proteinExistence type="predicted"/>
<evidence type="ECO:0000313" key="1">
    <source>
        <dbReference type="EMBL" id="QJB02627.1"/>
    </source>
</evidence>
<dbReference type="EMBL" id="MT143797">
    <property type="protein sequence ID" value="QJB02627.1"/>
    <property type="molecule type" value="Genomic_DNA"/>
</dbReference>
<organism evidence="1">
    <name type="scientific">viral metagenome</name>
    <dbReference type="NCBI Taxonomy" id="1070528"/>
    <lineage>
        <taxon>unclassified sequences</taxon>
        <taxon>metagenomes</taxon>
        <taxon>organismal metagenomes</taxon>
    </lineage>
</organism>